<dbReference type="InterPro" id="IPR014545">
    <property type="entry name" value="UCP028415"/>
</dbReference>
<evidence type="ECO:0000259" key="2">
    <source>
        <dbReference type="Pfam" id="PF10030"/>
    </source>
</evidence>
<accession>A0ABS8TT20</accession>
<evidence type="ECO:0000313" key="3">
    <source>
        <dbReference type="EMBL" id="MCD8472005.1"/>
    </source>
</evidence>
<proteinExistence type="predicted"/>
<dbReference type="Pfam" id="PF10030">
    <property type="entry name" value="DUF2272"/>
    <property type="match status" value="1"/>
</dbReference>
<dbReference type="EMBL" id="JAJPPU010000001">
    <property type="protein sequence ID" value="MCD8472005.1"/>
    <property type="molecule type" value="Genomic_DNA"/>
</dbReference>
<name>A0ABS8TT20_9GAMM</name>
<keyword evidence="4" id="KW-1185">Reference proteome</keyword>
<dbReference type="GeneID" id="68901743"/>
<protein>
    <submittedName>
        <fullName evidence="3">DUF2272 domain-containing protein</fullName>
    </submittedName>
</protein>
<comment type="caution">
    <text evidence="3">The sequence shown here is derived from an EMBL/GenBank/DDBJ whole genome shotgun (WGS) entry which is preliminary data.</text>
</comment>
<reference evidence="3" key="1">
    <citation type="submission" date="2021-11" db="EMBL/GenBank/DDBJ databases">
        <title>Genome sequence of Xylella taiwanensis PLS432.</title>
        <authorList>
            <person name="Weng L.-W."/>
            <person name="Su C.-C."/>
            <person name="Tsai C.-W."/>
            <person name="Kuo C.-H."/>
        </authorList>
    </citation>
    <scope>NUCLEOTIDE SEQUENCE</scope>
    <source>
        <strain evidence="3">PLS432</strain>
    </source>
</reference>
<sequence>MFEPICLCRLYPRLSIPVPTLIRLLPIWCWLCAWPALAIEVCELPPRYGSSPAAQAIVRTACEEHRLWQQPFIDRQGRIASLSVTEAESDTLVNQELIAWQRVALYWRESGTLAMVNNEPGSSSCAALDGSRYTANDCRAFLLDTPWSAAFVSWVMTHAGLAGFPSSPSHIDYIRASYLDASGPYRFANPGVEKPKTGDLLCMLRERDFPLGYAGLRAALDAGITDNWPSHCDIVVATNVNDDHTLYLIGGNVFNTVMMRKLPLDRKGRLQLSILQQKNEEKAPNHKQKCTPAQENHCNFNQRDWAALLKLRPDAALVPPQDEVATPPSTIGPMPVPANLPQATPQESTKTIEEK</sequence>
<dbReference type="PIRSF" id="PIRSF028415">
    <property type="entry name" value="UCP028415"/>
    <property type="match status" value="1"/>
</dbReference>
<dbReference type="RefSeq" id="WP_081755437.1">
    <property type="nucleotide sequence ID" value="NZ_CP053627.1"/>
</dbReference>
<feature type="domain" description="DUF2272" evidence="2">
    <location>
        <begin position="96"/>
        <end position="311"/>
    </location>
</feature>
<organism evidence="3 4">
    <name type="scientific">Xylella taiwanensis</name>
    <dbReference type="NCBI Taxonomy" id="1444770"/>
    <lineage>
        <taxon>Bacteria</taxon>
        <taxon>Pseudomonadati</taxon>
        <taxon>Pseudomonadota</taxon>
        <taxon>Gammaproteobacteria</taxon>
        <taxon>Lysobacterales</taxon>
        <taxon>Lysobacteraceae</taxon>
        <taxon>Xylella</taxon>
    </lineage>
</organism>
<evidence type="ECO:0000313" key="4">
    <source>
        <dbReference type="Proteomes" id="UP001430701"/>
    </source>
</evidence>
<dbReference type="Proteomes" id="UP001430701">
    <property type="component" value="Unassembled WGS sequence"/>
</dbReference>
<gene>
    <name evidence="3" type="ORF">LPH55_00610</name>
</gene>
<feature type="region of interest" description="Disordered" evidence="1">
    <location>
        <begin position="318"/>
        <end position="355"/>
    </location>
</feature>
<evidence type="ECO:0000256" key="1">
    <source>
        <dbReference type="SAM" id="MobiDB-lite"/>
    </source>
</evidence>
<dbReference type="InterPro" id="IPR019262">
    <property type="entry name" value="DUF2272"/>
</dbReference>